<keyword evidence="1" id="KW-1185">Reference proteome</keyword>
<evidence type="ECO:0000313" key="2">
    <source>
        <dbReference type="WBParaSite" id="L893_g144.t1"/>
    </source>
</evidence>
<name>A0A1I7YAI8_9BILA</name>
<reference evidence="2" key="1">
    <citation type="submission" date="2016-11" db="UniProtKB">
        <authorList>
            <consortium name="WormBaseParasite"/>
        </authorList>
    </citation>
    <scope>IDENTIFICATION</scope>
</reference>
<proteinExistence type="predicted"/>
<evidence type="ECO:0000313" key="1">
    <source>
        <dbReference type="Proteomes" id="UP000095287"/>
    </source>
</evidence>
<dbReference type="AlphaFoldDB" id="A0A1I7YAI8"/>
<accession>A0A1I7YAI8</accession>
<dbReference type="WBParaSite" id="L893_g144.t1">
    <property type="protein sequence ID" value="L893_g144.t1"/>
    <property type="gene ID" value="L893_g144"/>
</dbReference>
<dbReference type="Proteomes" id="UP000095287">
    <property type="component" value="Unplaced"/>
</dbReference>
<protein>
    <submittedName>
        <fullName evidence="2">Uncharacterized protein</fullName>
    </submittedName>
</protein>
<organism evidence="1 2">
    <name type="scientific">Steinernema glaseri</name>
    <dbReference type="NCBI Taxonomy" id="37863"/>
    <lineage>
        <taxon>Eukaryota</taxon>
        <taxon>Metazoa</taxon>
        <taxon>Ecdysozoa</taxon>
        <taxon>Nematoda</taxon>
        <taxon>Chromadorea</taxon>
        <taxon>Rhabditida</taxon>
        <taxon>Tylenchina</taxon>
        <taxon>Panagrolaimomorpha</taxon>
        <taxon>Strongyloidoidea</taxon>
        <taxon>Steinernematidae</taxon>
        <taxon>Steinernema</taxon>
    </lineage>
</organism>
<sequence length="100" mass="11467">MDNGEVQPSDICGRRTRRRFWLPYPMSPHSAEAGRHPIVLLTIDGDTSWIAKLIFVLRRKNTRRAVLNNAFLSADLCLLQRSGSARLRLSEQRSHDLIRA</sequence>